<dbReference type="EMBL" id="AAHK01000085">
    <property type="protein sequence ID" value="EAN97748.1"/>
    <property type="molecule type" value="Genomic_DNA"/>
</dbReference>
<evidence type="ECO:0000256" key="3">
    <source>
        <dbReference type="SAM" id="MobiDB-lite"/>
    </source>
</evidence>
<evidence type="ECO:0000259" key="5">
    <source>
        <dbReference type="Pfam" id="PF21773"/>
    </source>
</evidence>
<keyword evidence="7" id="KW-1185">Reference proteome</keyword>
<keyword evidence="4" id="KW-0472">Membrane</keyword>
<name>Q4DZ12_TRYCC</name>
<feature type="compositionally biased region" description="Acidic residues" evidence="3">
    <location>
        <begin position="384"/>
        <end position="393"/>
    </location>
</feature>
<dbReference type="PaxDb" id="353153-Q4DZ12"/>
<protein>
    <recommendedName>
        <fullName evidence="5">ODAD1 central coiled coil region domain-containing protein</fullName>
    </recommendedName>
</protein>
<dbReference type="SMR" id="Q4DZ12"/>
<keyword evidence="4" id="KW-1133">Transmembrane helix</keyword>
<dbReference type="Pfam" id="PF21773">
    <property type="entry name" value="ODAD1_CC"/>
    <property type="match status" value="1"/>
</dbReference>
<feature type="coiled-coil region" evidence="2">
    <location>
        <begin position="440"/>
        <end position="498"/>
    </location>
</feature>
<evidence type="ECO:0000313" key="7">
    <source>
        <dbReference type="Proteomes" id="UP000002296"/>
    </source>
</evidence>
<dbReference type="InterPro" id="IPR049258">
    <property type="entry name" value="ODAD1_CC"/>
</dbReference>
<feature type="coiled-coil region" evidence="2">
    <location>
        <begin position="171"/>
        <end position="198"/>
    </location>
</feature>
<dbReference type="InParanoid" id="Q4DZ12"/>
<dbReference type="AlphaFoldDB" id="Q4DZ12"/>
<dbReference type="eggNOG" id="ENOG502S7F6">
    <property type="taxonomic scope" value="Eukaryota"/>
</dbReference>
<dbReference type="PANTHER" id="PTHR21694:SF18">
    <property type="entry name" value="COILED-COIL DOMAIN-CONTAINING PROTEIN 63"/>
    <property type="match status" value="1"/>
</dbReference>
<keyword evidence="4" id="KW-0812">Transmembrane</keyword>
<sequence length="653" mass="74341">MITCVPCVVFSNGHLFFSIFFFFSFLLLNEGVFYFFVFFPFFFCVCRCSGIMEEAGGGRPTGPSATKRNDATLSVPRGAGITLVESLRRRQVQAELQLRETEDRFRRDCARQEQELDLLRIENSKYKAKIEELRMAQTAPRETSMYTFARGGESNLLRASSHKYCMAREAVEKAREVLSEIKARVVALRQRIHDMQRQCGNARSRVDHSNRQSRRSCIEIELQTRASRLQLRGLEAHVEFETDRRSGIIEEVKALRRDIDVLLTAQRRGDEIFQERENEMLEIMKETSFLIEVCNVLCEERDAYRQQLIELQRASEADHEAYENAFSDLVGVEERDKVLKAKLREGVAKLEDELRSVTREREAAERLVREDEAASRAIRHGENGNDDDSEPENNDLSRQVAEFERYIGRLAEMAGSESLPDIERYICEGGEERFQLYSLLHRTQDDLAALEKEKEALQEARWIATEGSEVEHHAREELEELQAKLRQIQIDTLDHEQQAECVRAQIDASLPDVQSIFDALGCDDSMIIAQHGVSVLSRGTVKLFLASIEQRLEEYVAAWMQRQQPSHVLSPTVGYNASGFGITAQMETSKTMPAASPHVLPSTNEPEAMEHEKGVTGELLRSEWAHVLVKGQVENGGIDVNDAGGTRDIKLSV</sequence>
<gene>
    <name evidence="6" type="ORF">Tc00.1047053510303.70</name>
</gene>
<dbReference type="RefSeq" id="XP_819599.1">
    <property type="nucleotide sequence ID" value="XM_814506.1"/>
</dbReference>
<evidence type="ECO:0000256" key="4">
    <source>
        <dbReference type="SAM" id="Phobius"/>
    </source>
</evidence>
<dbReference type="GeneID" id="3552096"/>
<feature type="compositionally biased region" description="Basic and acidic residues" evidence="3">
    <location>
        <begin position="365"/>
        <end position="383"/>
    </location>
</feature>
<dbReference type="PANTHER" id="PTHR21694">
    <property type="entry name" value="COILED-COIL DOMAIN-CONTAINING PROTEIN 63"/>
    <property type="match status" value="1"/>
</dbReference>
<organism evidence="6 7">
    <name type="scientific">Trypanosoma cruzi (strain CL Brener)</name>
    <dbReference type="NCBI Taxonomy" id="353153"/>
    <lineage>
        <taxon>Eukaryota</taxon>
        <taxon>Discoba</taxon>
        <taxon>Euglenozoa</taxon>
        <taxon>Kinetoplastea</taxon>
        <taxon>Metakinetoplastina</taxon>
        <taxon>Trypanosomatida</taxon>
        <taxon>Trypanosomatidae</taxon>
        <taxon>Trypanosoma</taxon>
        <taxon>Schizotrypanum</taxon>
    </lineage>
</organism>
<feature type="transmembrane region" description="Helical" evidence="4">
    <location>
        <begin position="19"/>
        <end position="43"/>
    </location>
</feature>
<evidence type="ECO:0000313" key="6">
    <source>
        <dbReference type="EMBL" id="EAN97748.1"/>
    </source>
</evidence>
<evidence type="ECO:0000256" key="1">
    <source>
        <dbReference type="ARBA" id="ARBA00023054"/>
    </source>
</evidence>
<feature type="domain" description="ODAD1 central coiled coil region" evidence="5">
    <location>
        <begin position="234"/>
        <end position="532"/>
    </location>
</feature>
<dbReference type="KEGG" id="tcr:510303.70"/>
<dbReference type="Proteomes" id="UP000002296">
    <property type="component" value="Unassembled WGS sequence"/>
</dbReference>
<feature type="region of interest" description="Disordered" evidence="3">
    <location>
        <begin position="365"/>
        <end position="395"/>
    </location>
</feature>
<dbReference type="InterPro" id="IPR051876">
    <property type="entry name" value="ODA-DC/CCD"/>
</dbReference>
<evidence type="ECO:0000256" key="2">
    <source>
        <dbReference type="SAM" id="Coils"/>
    </source>
</evidence>
<feature type="coiled-coil region" evidence="2">
    <location>
        <begin position="84"/>
        <end position="136"/>
    </location>
</feature>
<accession>Q4DZ12</accession>
<keyword evidence="1 2" id="KW-0175">Coiled coil</keyword>
<reference evidence="6 7" key="1">
    <citation type="journal article" date="2005" name="Science">
        <title>The genome sequence of Trypanosoma cruzi, etiologic agent of Chagas disease.</title>
        <authorList>
            <person name="El-Sayed N.M."/>
            <person name="Myler P.J."/>
            <person name="Bartholomeu D.C."/>
            <person name="Nilsson D."/>
            <person name="Aggarwal G."/>
            <person name="Tran A.N."/>
            <person name="Ghedin E."/>
            <person name="Worthey E.A."/>
            <person name="Delcher A.L."/>
            <person name="Blandin G."/>
            <person name="Westenberger S.J."/>
            <person name="Caler E."/>
            <person name="Cerqueira G.C."/>
            <person name="Branche C."/>
            <person name="Haas B."/>
            <person name="Anupama A."/>
            <person name="Arner E."/>
            <person name="Aslund L."/>
            <person name="Attipoe P."/>
            <person name="Bontempi E."/>
            <person name="Bringaud F."/>
            <person name="Burton P."/>
            <person name="Cadag E."/>
            <person name="Campbell D.A."/>
            <person name="Carrington M."/>
            <person name="Crabtree J."/>
            <person name="Darban H."/>
            <person name="da Silveira J.F."/>
            <person name="de Jong P."/>
            <person name="Edwards K."/>
            <person name="Englund P.T."/>
            <person name="Fazelina G."/>
            <person name="Feldblyum T."/>
            <person name="Ferella M."/>
            <person name="Frasch A.C."/>
            <person name="Gull K."/>
            <person name="Horn D."/>
            <person name="Hou L."/>
            <person name="Huang Y."/>
            <person name="Kindlund E."/>
            <person name="Klingbeil M."/>
            <person name="Kluge S."/>
            <person name="Koo H."/>
            <person name="Lacerda D."/>
            <person name="Levin M.J."/>
            <person name="Lorenzi H."/>
            <person name="Louie T."/>
            <person name="Machado C.R."/>
            <person name="McCulloch R."/>
            <person name="McKenna A."/>
            <person name="Mizuno Y."/>
            <person name="Mottram J.C."/>
            <person name="Nelson S."/>
            <person name="Ochaya S."/>
            <person name="Osoegawa K."/>
            <person name="Pai G."/>
            <person name="Parsons M."/>
            <person name="Pentony M."/>
            <person name="Pettersson U."/>
            <person name="Pop M."/>
            <person name="Ramirez J.L."/>
            <person name="Rinta J."/>
            <person name="Robertson L."/>
            <person name="Salzberg S.L."/>
            <person name="Sanchez D.O."/>
            <person name="Seyler A."/>
            <person name="Sharma R."/>
            <person name="Shetty J."/>
            <person name="Simpson A.J."/>
            <person name="Sisk E."/>
            <person name="Tammi M.T."/>
            <person name="Tarleton R."/>
            <person name="Teixeira S."/>
            <person name="Van Aken S."/>
            <person name="Vogt C."/>
            <person name="Ward P.N."/>
            <person name="Wickstead B."/>
            <person name="Wortman J."/>
            <person name="White O."/>
            <person name="Fraser C.M."/>
            <person name="Stuart K.D."/>
            <person name="Andersson B."/>
        </authorList>
    </citation>
    <scope>NUCLEOTIDE SEQUENCE [LARGE SCALE GENOMIC DNA]</scope>
    <source>
        <strain evidence="6 7">CL Brener</strain>
    </source>
</reference>
<comment type="caution">
    <text evidence="6">The sequence shown here is derived from an EMBL/GenBank/DDBJ whole genome shotgun (WGS) entry which is preliminary data.</text>
</comment>
<proteinExistence type="predicted"/>